<keyword evidence="1" id="KW-1133">Transmembrane helix</keyword>
<feature type="transmembrane region" description="Helical" evidence="1">
    <location>
        <begin position="43"/>
        <end position="67"/>
    </location>
</feature>
<dbReference type="Proteomes" id="UP001298424">
    <property type="component" value="Unassembled WGS sequence"/>
</dbReference>
<keyword evidence="4" id="KW-1185">Reference proteome</keyword>
<evidence type="ECO:0000256" key="2">
    <source>
        <dbReference type="SAM" id="SignalP"/>
    </source>
</evidence>
<evidence type="ECO:0000313" key="4">
    <source>
        <dbReference type="Proteomes" id="UP001298424"/>
    </source>
</evidence>
<protein>
    <submittedName>
        <fullName evidence="3">Uncharacterized protein</fullName>
    </submittedName>
</protein>
<organism evidence="3 4">
    <name type="scientific">Kingella pumchi</name>
    <dbReference type="NCBI Taxonomy" id="2779506"/>
    <lineage>
        <taxon>Bacteria</taxon>
        <taxon>Pseudomonadati</taxon>
        <taxon>Pseudomonadota</taxon>
        <taxon>Betaproteobacteria</taxon>
        <taxon>Neisseriales</taxon>
        <taxon>Neisseriaceae</taxon>
        <taxon>Kingella</taxon>
    </lineage>
</organism>
<dbReference type="RefSeq" id="WP_238748562.1">
    <property type="nucleotide sequence ID" value="NZ_JAKOOW010000071.1"/>
</dbReference>
<gene>
    <name evidence="3" type="ORF">MB824_10900</name>
</gene>
<reference evidence="3 4" key="1">
    <citation type="submission" date="2022-02" db="EMBL/GenBank/DDBJ databases">
        <title>Genome sequence data of Kingella unionensis sp. nov. strain CICC 24913 (CCUG 75125).</title>
        <authorList>
            <person name="Xiao M."/>
        </authorList>
    </citation>
    <scope>NUCLEOTIDE SEQUENCE [LARGE SCALE GENOMIC DNA]</scope>
    <source>
        <strain evidence="3 4">CICC 24913</strain>
    </source>
</reference>
<keyword evidence="1" id="KW-0812">Transmembrane</keyword>
<dbReference type="EMBL" id="JAKOOW010000071">
    <property type="protein sequence ID" value="MCG6505000.1"/>
    <property type="molecule type" value="Genomic_DNA"/>
</dbReference>
<comment type="caution">
    <text evidence="3">The sequence shown here is derived from an EMBL/GenBank/DDBJ whole genome shotgun (WGS) entry which is preliminary data.</text>
</comment>
<evidence type="ECO:0000313" key="3">
    <source>
        <dbReference type="EMBL" id="MCG6505000.1"/>
    </source>
</evidence>
<evidence type="ECO:0000256" key="1">
    <source>
        <dbReference type="SAM" id="Phobius"/>
    </source>
</evidence>
<proteinExistence type="predicted"/>
<sequence>MKNLKQKLAFAATTAMMAATASAGKIAEAISGNQAVTDGTADLYTIGGVVVGFVVVGVVFGAGLKLFRKGG</sequence>
<keyword evidence="2" id="KW-0732">Signal</keyword>
<name>A0ABS9NR69_9NEIS</name>
<feature type="chain" id="PRO_5047135087" evidence="2">
    <location>
        <begin position="24"/>
        <end position="71"/>
    </location>
</feature>
<feature type="signal peptide" evidence="2">
    <location>
        <begin position="1"/>
        <end position="23"/>
    </location>
</feature>
<accession>A0ABS9NR69</accession>
<keyword evidence="1" id="KW-0472">Membrane</keyword>